<dbReference type="AlphaFoldDB" id="A0AAN6LNA6"/>
<dbReference type="InterPro" id="IPR030662">
    <property type="entry name" value="DPH6/MJ0570"/>
</dbReference>
<dbReference type="EMBL" id="WVTA01000021">
    <property type="protein sequence ID" value="KAK3197060.1"/>
    <property type="molecule type" value="Genomic_DNA"/>
</dbReference>
<evidence type="ECO:0000313" key="1">
    <source>
        <dbReference type="EMBL" id="KAK3197060.1"/>
    </source>
</evidence>
<reference evidence="1 2" key="1">
    <citation type="submission" date="2021-02" db="EMBL/GenBank/DDBJ databases">
        <title>Genome assembly of Pseudopithomyces chartarum.</title>
        <authorList>
            <person name="Jauregui R."/>
            <person name="Singh J."/>
            <person name="Voisey C."/>
        </authorList>
    </citation>
    <scope>NUCLEOTIDE SEQUENCE [LARGE SCALE GENOMIC DNA]</scope>
    <source>
        <strain evidence="1 2">AGR01</strain>
    </source>
</reference>
<organism evidence="1 2">
    <name type="scientific">Pseudopithomyces chartarum</name>
    <dbReference type="NCBI Taxonomy" id="1892770"/>
    <lineage>
        <taxon>Eukaryota</taxon>
        <taxon>Fungi</taxon>
        <taxon>Dikarya</taxon>
        <taxon>Ascomycota</taxon>
        <taxon>Pezizomycotina</taxon>
        <taxon>Dothideomycetes</taxon>
        <taxon>Pleosporomycetidae</taxon>
        <taxon>Pleosporales</taxon>
        <taxon>Massarineae</taxon>
        <taxon>Didymosphaeriaceae</taxon>
        <taxon>Pseudopithomyces</taxon>
    </lineage>
</organism>
<comment type="caution">
    <text evidence="1">The sequence shown here is derived from an EMBL/GenBank/DDBJ whole genome shotgun (WGS) entry which is preliminary data.</text>
</comment>
<keyword evidence="2" id="KW-1185">Reference proteome</keyword>
<dbReference type="PANTHER" id="PTHR12196:SF2">
    <property type="entry name" value="DIPHTHINE--AMMONIA LIGASE"/>
    <property type="match status" value="1"/>
</dbReference>
<dbReference type="Gene3D" id="3.30.1330.40">
    <property type="entry name" value="RutC-like"/>
    <property type="match status" value="2"/>
</dbReference>
<dbReference type="Proteomes" id="UP001280581">
    <property type="component" value="Unassembled WGS sequence"/>
</dbReference>
<dbReference type="PANTHER" id="PTHR12196">
    <property type="entry name" value="DOMAIN OF UNKNOWN FUNCTION 71 DUF71 -CONTAINING PROTEIN"/>
    <property type="match status" value="1"/>
</dbReference>
<proteinExistence type="predicted"/>
<dbReference type="GO" id="GO:0017183">
    <property type="term" value="P:protein histidyl modification to diphthamide"/>
    <property type="evidence" value="ECO:0007669"/>
    <property type="project" value="TreeGrafter"/>
</dbReference>
<evidence type="ECO:0000313" key="2">
    <source>
        <dbReference type="Proteomes" id="UP001280581"/>
    </source>
</evidence>
<gene>
    <name evidence="1" type="ORF">GRF29_1536g429662</name>
</gene>
<dbReference type="InterPro" id="IPR035959">
    <property type="entry name" value="RutC-like_sf"/>
</dbReference>
<protein>
    <submittedName>
        <fullName evidence="1">Uncharacterized protein</fullName>
    </submittedName>
</protein>
<dbReference type="SUPFAM" id="SSF55298">
    <property type="entry name" value="YjgF-like"/>
    <property type="match status" value="1"/>
</dbReference>
<name>A0AAN6LNA6_9PLEO</name>
<dbReference type="GO" id="GO:0017178">
    <property type="term" value="F:diphthine-ammonia ligase activity"/>
    <property type="evidence" value="ECO:0007669"/>
    <property type="project" value="TreeGrafter"/>
</dbReference>
<accession>A0AAN6LNA6</accession>
<sequence length="354" mass="38527">MKDFSLINHLYAKYFDFTNPPSRVTVAVGDAMPDALDIMLTTIAHPLPPPGRRNGLHVQSQSYWAPANIGPYSQAISVPLAYGHEVHIAGQIPLDPPSMALYTKDGFKGEALLALQHLTRIGRTQNVKWWVAGVAMIPASTGSGTDQEERVTLAQAVWNAVNRPPYADGGEGEDDENEEVVDAWDRKNFSKAFDDTVERARVPDYRIFGEYDGEVSTASSGLRAPPCVVVEVDALPRYASIEWACTGLAVDGLQQVHTGVGGDSGNSRNDQSGAFEVRDPDDRFAYIVYEILGDGEVDVAKLPFTVEYGTLYASSRLDWKDSSLVQGGVSWIPCKRVWGQGGRELGGVLVAKRG</sequence>